<dbReference type="Gene3D" id="1.10.10.1150">
    <property type="entry name" value="Coenzyme PQQ synthesis protein D (PqqD)"/>
    <property type="match status" value="1"/>
</dbReference>
<organism evidence="1 2">
    <name type="scientific">Paenibacillus antri</name>
    <dbReference type="NCBI Taxonomy" id="2582848"/>
    <lineage>
        <taxon>Bacteria</taxon>
        <taxon>Bacillati</taxon>
        <taxon>Bacillota</taxon>
        <taxon>Bacilli</taxon>
        <taxon>Bacillales</taxon>
        <taxon>Paenibacillaceae</taxon>
        <taxon>Paenibacillus</taxon>
    </lineage>
</organism>
<dbReference type="NCBIfam" id="NF033536">
    <property type="entry name" value="lasso_PqqD_Bac"/>
    <property type="match status" value="1"/>
</dbReference>
<name>A0A5R9G8K3_9BACL</name>
<dbReference type="InterPro" id="IPR008792">
    <property type="entry name" value="PQQD"/>
</dbReference>
<reference evidence="1 2" key="1">
    <citation type="submission" date="2019-05" db="EMBL/GenBank/DDBJ databases">
        <authorList>
            <person name="Narsing Rao M.P."/>
            <person name="Li W.J."/>
        </authorList>
    </citation>
    <scope>NUCLEOTIDE SEQUENCE [LARGE SCALE GENOMIC DNA]</scope>
    <source>
        <strain evidence="1 2">SYSU_K30003</strain>
    </source>
</reference>
<accession>A0A5R9G8K3</accession>
<protein>
    <submittedName>
        <fullName evidence="1">Lasso peptide biosynthesis PqqD family chaperone</fullName>
    </submittedName>
</protein>
<comment type="caution">
    <text evidence="1">The sequence shown here is derived from an EMBL/GenBank/DDBJ whole genome shotgun (WGS) entry which is preliminary data.</text>
</comment>
<sequence>MQRANLIHPLDTVVQGKDHIVSDMDGEKVMLSIRNGKYYNLGEIGGDIWDLIAAPSRVEAVVDALIGRYDVERDRCEDHVLAFLARLADEKLIEVERS</sequence>
<dbReference type="EMBL" id="VCIW01000021">
    <property type="protein sequence ID" value="TLS49394.1"/>
    <property type="molecule type" value="Genomic_DNA"/>
</dbReference>
<dbReference type="Pfam" id="PF05402">
    <property type="entry name" value="PqqD"/>
    <property type="match status" value="1"/>
</dbReference>
<proteinExistence type="predicted"/>
<evidence type="ECO:0000313" key="1">
    <source>
        <dbReference type="EMBL" id="TLS49394.1"/>
    </source>
</evidence>
<keyword evidence="2" id="KW-1185">Reference proteome</keyword>
<dbReference type="AlphaFoldDB" id="A0A5R9G8K3"/>
<dbReference type="RefSeq" id="WP_138197111.1">
    <property type="nucleotide sequence ID" value="NZ_VCIW01000021.1"/>
</dbReference>
<dbReference type="InterPro" id="IPR041881">
    <property type="entry name" value="PqqD_sf"/>
</dbReference>
<gene>
    <name evidence="1" type="ORF">FE782_25075</name>
</gene>
<dbReference type="OrthoDB" id="1495225at2"/>
<dbReference type="Proteomes" id="UP000309676">
    <property type="component" value="Unassembled WGS sequence"/>
</dbReference>
<evidence type="ECO:0000313" key="2">
    <source>
        <dbReference type="Proteomes" id="UP000309676"/>
    </source>
</evidence>